<evidence type="ECO:0000313" key="5">
    <source>
        <dbReference type="Proteomes" id="UP001596122"/>
    </source>
</evidence>
<dbReference type="InterPro" id="IPR052016">
    <property type="entry name" value="Bact_Sigma-Reg"/>
</dbReference>
<dbReference type="InterPro" id="IPR029016">
    <property type="entry name" value="GAF-like_dom_sf"/>
</dbReference>
<evidence type="ECO:0000259" key="3">
    <source>
        <dbReference type="SMART" id="SM00331"/>
    </source>
</evidence>
<dbReference type="PANTHER" id="PTHR43156:SF2">
    <property type="entry name" value="STAGE II SPORULATION PROTEIN E"/>
    <property type="match status" value="1"/>
</dbReference>
<dbReference type="SMART" id="SM00065">
    <property type="entry name" value="GAF"/>
    <property type="match status" value="1"/>
</dbReference>
<dbReference type="GO" id="GO:0004722">
    <property type="term" value="F:protein serine/threonine phosphatase activity"/>
    <property type="evidence" value="ECO:0007669"/>
    <property type="project" value="UniProtKB-EC"/>
</dbReference>
<dbReference type="InterPro" id="IPR036457">
    <property type="entry name" value="PPM-type-like_dom_sf"/>
</dbReference>
<reference evidence="5" key="1">
    <citation type="journal article" date="2019" name="Int. J. Syst. Evol. Microbiol.">
        <title>The Global Catalogue of Microorganisms (GCM) 10K type strain sequencing project: providing services to taxonomists for standard genome sequencing and annotation.</title>
        <authorList>
            <consortium name="The Broad Institute Genomics Platform"/>
            <consortium name="The Broad Institute Genome Sequencing Center for Infectious Disease"/>
            <person name="Wu L."/>
            <person name="Ma J."/>
        </authorList>
    </citation>
    <scope>NUCLEOTIDE SEQUENCE [LARGE SCALE GENOMIC DNA]</scope>
    <source>
        <strain evidence="5">CCUG 43114</strain>
    </source>
</reference>
<feature type="domain" description="GAF" evidence="2">
    <location>
        <begin position="28"/>
        <end position="171"/>
    </location>
</feature>
<evidence type="ECO:0000259" key="2">
    <source>
        <dbReference type="SMART" id="SM00065"/>
    </source>
</evidence>
<name>A0ABW0GN75_9MICO</name>
<evidence type="ECO:0000256" key="1">
    <source>
        <dbReference type="ARBA" id="ARBA00022801"/>
    </source>
</evidence>
<organism evidence="4 5">
    <name type="scientific">Aquipuribacter nitratireducens</name>
    <dbReference type="NCBI Taxonomy" id="650104"/>
    <lineage>
        <taxon>Bacteria</taxon>
        <taxon>Bacillati</taxon>
        <taxon>Actinomycetota</taxon>
        <taxon>Actinomycetes</taxon>
        <taxon>Micrococcales</taxon>
        <taxon>Intrasporangiaceae</taxon>
        <taxon>Aquipuribacter</taxon>
    </lineage>
</organism>
<dbReference type="SUPFAM" id="SSF55781">
    <property type="entry name" value="GAF domain-like"/>
    <property type="match status" value="1"/>
</dbReference>
<dbReference type="Proteomes" id="UP001596122">
    <property type="component" value="Unassembled WGS sequence"/>
</dbReference>
<proteinExistence type="predicted"/>
<dbReference type="PANTHER" id="PTHR43156">
    <property type="entry name" value="STAGE II SPORULATION PROTEIN E-RELATED"/>
    <property type="match status" value="1"/>
</dbReference>
<dbReference type="Gene3D" id="3.60.40.10">
    <property type="entry name" value="PPM-type phosphatase domain"/>
    <property type="match status" value="1"/>
</dbReference>
<dbReference type="InterPro" id="IPR003018">
    <property type="entry name" value="GAF"/>
</dbReference>
<dbReference type="SUPFAM" id="SSF81606">
    <property type="entry name" value="PP2C-like"/>
    <property type="match status" value="1"/>
</dbReference>
<sequence>MTRTTDPVDVDEEARVRALRALDVLDTPEEDRFDRVTRLAAGLFGVPMAAVTLLDRDRQFFKSAQGLTAGASTPRSDAICDATIQGPGTLVVEDLAADDRFADNRWVVGDPRARFYAGHPLETADGQRVGTLCILDDRPRSLSAGEESLLRDLAMWVQQELTTDREIGRAAAVQQGLLPRRPPVLPGYDLAAACLPSRGVGGDFYDWYSLPGTGLGRVALSVVDVMGKGLAAAIITATVRAVLRSTARAGGPAVALDVAAEALAADLDHAATFVTAFHAHLDPATGLVRYADAGHGLAMVVRVDGGVERLRSDDLPLGVGAGLTDGFRPHSVALGPGDTLVACSDGVLDLFDGTLAALADVETLVRSSAEAAEVVARVSRLAHRRTPPDDVTVVVVRRQAGA</sequence>
<accession>A0ABW0GN75</accession>
<dbReference type="RefSeq" id="WP_340270600.1">
    <property type="nucleotide sequence ID" value="NZ_JBBEOG010000007.1"/>
</dbReference>
<feature type="domain" description="PPM-type phosphatase" evidence="3">
    <location>
        <begin position="185"/>
        <end position="398"/>
    </location>
</feature>
<dbReference type="SMART" id="SM00331">
    <property type="entry name" value="PP2C_SIG"/>
    <property type="match status" value="1"/>
</dbReference>
<gene>
    <name evidence="4" type="ORF">ACFPJ6_10295</name>
</gene>
<dbReference type="Pfam" id="PF07228">
    <property type="entry name" value="SpoIIE"/>
    <property type="match status" value="1"/>
</dbReference>
<dbReference type="InterPro" id="IPR001932">
    <property type="entry name" value="PPM-type_phosphatase-like_dom"/>
</dbReference>
<protein>
    <submittedName>
        <fullName evidence="4">PP2C family protein-serine/threonine phosphatase</fullName>
        <ecNumber evidence="4">3.1.3.16</ecNumber>
    </submittedName>
</protein>
<keyword evidence="5" id="KW-1185">Reference proteome</keyword>
<dbReference type="Pfam" id="PF01590">
    <property type="entry name" value="GAF"/>
    <property type="match status" value="1"/>
</dbReference>
<dbReference type="EC" id="3.1.3.16" evidence="4"/>
<dbReference type="EMBL" id="JBHSLD010000009">
    <property type="protein sequence ID" value="MFC5381182.1"/>
    <property type="molecule type" value="Genomic_DNA"/>
</dbReference>
<keyword evidence="1 4" id="KW-0378">Hydrolase</keyword>
<dbReference type="Gene3D" id="3.30.450.40">
    <property type="match status" value="1"/>
</dbReference>
<evidence type="ECO:0000313" key="4">
    <source>
        <dbReference type="EMBL" id="MFC5381182.1"/>
    </source>
</evidence>
<comment type="caution">
    <text evidence="4">The sequence shown here is derived from an EMBL/GenBank/DDBJ whole genome shotgun (WGS) entry which is preliminary data.</text>
</comment>